<dbReference type="GO" id="GO:0005739">
    <property type="term" value="C:mitochondrion"/>
    <property type="evidence" value="ECO:0007669"/>
    <property type="project" value="GOC"/>
</dbReference>
<dbReference type="GO" id="GO:0034551">
    <property type="term" value="P:mitochondrial respiratory chain complex III assembly"/>
    <property type="evidence" value="ECO:0007669"/>
    <property type="project" value="InterPro"/>
</dbReference>
<sequence>MVLLDKRKEVLRLYREVLRSTGMFSHCNEQGQPWSSILRKNACMEIEQNRYETDSEAISKRILFGWKCLQEVQEKMREKQQELANDDTKSSQQ</sequence>
<proteinExistence type="predicted"/>
<protein>
    <submittedName>
        <fullName evidence="1">Uncharacterized protein</fullName>
    </submittedName>
</protein>
<evidence type="ECO:0000313" key="1">
    <source>
        <dbReference type="EMBL" id="CAK7931107.1"/>
    </source>
</evidence>
<dbReference type="EMBL" id="CAKLBY020000172">
    <property type="protein sequence ID" value="CAK7931107.1"/>
    <property type="molecule type" value="Genomic_DNA"/>
</dbReference>
<accession>A0AAV1UAU6</accession>
<dbReference type="AlphaFoldDB" id="A0AAV1UAU6"/>
<reference evidence="1" key="1">
    <citation type="submission" date="2024-01" db="EMBL/GenBank/DDBJ databases">
        <authorList>
            <person name="Webb A."/>
        </authorList>
    </citation>
    <scope>NUCLEOTIDE SEQUENCE</scope>
    <source>
        <strain evidence="1">Pm1</strain>
    </source>
</reference>
<comment type="caution">
    <text evidence="1">The sequence shown here is derived from an EMBL/GenBank/DDBJ whole genome shotgun (WGS) entry which is preliminary data.</text>
</comment>
<name>A0AAV1UAU6_9STRA</name>
<dbReference type="PANTHER" id="PTHR47484:SF1">
    <property type="entry name" value="COMPLEX 1 PROTEIN CONTAINING PROTEIN, EXPRESSED"/>
    <property type="match status" value="1"/>
</dbReference>
<dbReference type="InterPro" id="IPR045298">
    <property type="entry name" value="Complex1_LYR_LYRM7"/>
</dbReference>
<organism evidence="1 2">
    <name type="scientific">Peronospora matthiolae</name>
    <dbReference type="NCBI Taxonomy" id="2874970"/>
    <lineage>
        <taxon>Eukaryota</taxon>
        <taxon>Sar</taxon>
        <taxon>Stramenopiles</taxon>
        <taxon>Oomycota</taxon>
        <taxon>Peronosporomycetes</taxon>
        <taxon>Peronosporales</taxon>
        <taxon>Peronosporaceae</taxon>
        <taxon>Peronospora</taxon>
    </lineage>
</organism>
<dbReference type="PANTHER" id="PTHR47484">
    <property type="entry name" value="COMPLEX 1 PROTEIN CONTAINING PROTEIN, EXPRESSED"/>
    <property type="match status" value="1"/>
</dbReference>
<dbReference type="CDD" id="cd20267">
    <property type="entry name" value="Complex1_LYR_LYRM7"/>
    <property type="match status" value="1"/>
</dbReference>
<evidence type="ECO:0000313" key="2">
    <source>
        <dbReference type="Proteomes" id="UP001162060"/>
    </source>
</evidence>
<gene>
    <name evidence="1" type="ORF">PM001_LOCUS16257</name>
</gene>
<dbReference type="Proteomes" id="UP001162060">
    <property type="component" value="Unassembled WGS sequence"/>
</dbReference>